<evidence type="ECO:0000256" key="1">
    <source>
        <dbReference type="SAM" id="MobiDB-lite"/>
    </source>
</evidence>
<evidence type="ECO:0000313" key="2">
    <source>
        <dbReference type="EMBL" id="KAL0159366.1"/>
    </source>
</evidence>
<name>A0ABD0NEL5_CIRMR</name>
<feature type="non-terminal residue" evidence="2">
    <location>
        <position position="130"/>
    </location>
</feature>
<comment type="caution">
    <text evidence="2">The sequence shown here is derived from an EMBL/GenBank/DDBJ whole genome shotgun (WGS) entry which is preliminary data.</text>
</comment>
<gene>
    <name evidence="2" type="ORF">M9458_043091</name>
</gene>
<proteinExistence type="predicted"/>
<dbReference type="AlphaFoldDB" id="A0ABD0NEL5"/>
<reference evidence="2 3" key="1">
    <citation type="submission" date="2024-05" db="EMBL/GenBank/DDBJ databases">
        <title>Genome sequencing and assembly of Indian major carp, Cirrhinus mrigala (Hamilton, 1822).</title>
        <authorList>
            <person name="Mohindra V."/>
            <person name="Chowdhury L.M."/>
            <person name="Lal K."/>
            <person name="Jena J.K."/>
        </authorList>
    </citation>
    <scope>NUCLEOTIDE SEQUENCE [LARGE SCALE GENOMIC DNA]</scope>
    <source>
        <strain evidence="2">CM1030</strain>
        <tissue evidence="2">Blood</tissue>
    </source>
</reference>
<organism evidence="2 3">
    <name type="scientific">Cirrhinus mrigala</name>
    <name type="common">Mrigala</name>
    <dbReference type="NCBI Taxonomy" id="683832"/>
    <lineage>
        <taxon>Eukaryota</taxon>
        <taxon>Metazoa</taxon>
        <taxon>Chordata</taxon>
        <taxon>Craniata</taxon>
        <taxon>Vertebrata</taxon>
        <taxon>Euteleostomi</taxon>
        <taxon>Actinopterygii</taxon>
        <taxon>Neopterygii</taxon>
        <taxon>Teleostei</taxon>
        <taxon>Ostariophysi</taxon>
        <taxon>Cypriniformes</taxon>
        <taxon>Cyprinidae</taxon>
        <taxon>Labeoninae</taxon>
        <taxon>Labeonini</taxon>
        <taxon>Cirrhinus</taxon>
    </lineage>
</organism>
<feature type="region of interest" description="Disordered" evidence="1">
    <location>
        <begin position="82"/>
        <end position="108"/>
    </location>
</feature>
<protein>
    <submittedName>
        <fullName evidence="2">Uncharacterized protein</fullName>
    </submittedName>
</protein>
<dbReference type="EMBL" id="JAMKFB020000022">
    <property type="protein sequence ID" value="KAL0159366.1"/>
    <property type="molecule type" value="Genomic_DNA"/>
</dbReference>
<keyword evidence="3" id="KW-1185">Reference proteome</keyword>
<accession>A0ABD0NEL5</accession>
<dbReference type="Proteomes" id="UP001529510">
    <property type="component" value="Unassembled WGS sequence"/>
</dbReference>
<evidence type="ECO:0000313" key="3">
    <source>
        <dbReference type="Proteomes" id="UP001529510"/>
    </source>
</evidence>
<sequence length="130" mass="14682">MDPFDPFSRPEFLLLLLLEQGDRSLEDHIRLFLVLANHTSYPDDALYLFYDTSFNTSKALSSEDVPQESFAAFVEWILPDPLPKPTADRKPELAETTEPPPHGAPKPRIAAELVMSVQVCEQHPPQGRKP</sequence>